<dbReference type="PROSITE" id="PS51197">
    <property type="entry name" value="HTH_RRF2_2"/>
    <property type="match status" value="1"/>
</dbReference>
<dbReference type="NCBIfam" id="TIGR00738">
    <property type="entry name" value="rrf2_super"/>
    <property type="match status" value="1"/>
</dbReference>
<dbReference type="Pfam" id="PF02082">
    <property type="entry name" value="Rrf2"/>
    <property type="match status" value="1"/>
</dbReference>
<evidence type="ECO:0000313" key="2">
    <source>
        <dbReference type="EMBL" id="MFD1882872.1"/>
    </source>
</evidence>
<dbReference type="RefSeq" id="WP_379143777.1">
    <property type="nucleotide sequence ID" value="NZ_JBHUEN010000043.1"/>
</dbReference>
<dbReference type="Gene3D" id="1.10.10.10">
    <property type="entry name" value="Winged helix-like DNA-binding domain superfamily/Winged helix DNA-binding domain"/>
    <property type="match status" value="1"/>
</dbReference>
<keyword evidence="1" id="KW-0238">DNA-binding</keyword>
<dbReference type="SUPFAM" id="SSF46785">
    <property type="entry name" value="Winged helix' DNA-binding domain"/>
    <property type="match status" value="1"/>
</dbReference>
<keyword evidence="3" id="KW-1185">Reference proteome</keyword>
<dbReference type="Proteomes" id="UP001597213">
    <property type="component" value="Unassembled WGS sequence"/>
</dbReference>
<protein>
    <submittedName>
        <fullName evidence="2">RrF2 family transcriptional regulator</fullName>
    </submittedName>
</protein>
<evidence type="ECO:0000313" key="3">
    <source>
        <dbReference type="Proteomes" id="UP001597213"/>
    </source>
</evidence>
<proteinExistence type="predicted"/>
<organism evidence="2 3">
    <name type="scientific">Paracoccus pacificus</name>
    <dbReference type="NCBI Taxonomy" id="1463598"/>
    <lineage>
        <taxon>Bacteria</taxon>
        <taxon>Pseudomonadati</taxon>
        <taxon>Pseudomonadota</taxon>
        <taxon>Alphaproteobacteria</taxon>
        <taxon>Rhodobacterales</taxon>
        <taxon>Paracoccaceae</taxon>
        <taxon>Paracoccus</taxon>
    </lineage>
</organism>
<dbReference type="PANTHER" id="PTHR33221">
    <property type="entry name" value="WINGED HELIX-TURN-HELIX TRANSCRIPTIONAL REGULATOR, RRF2 FAMILY"/>
    <property type="match status" value="1"/>
</dbReference>
<dbReference type="EMBL" id="JBHUEN010000043">
    <property type="protein sequence ID" value="MFD1882872.1"/>
    <property type="molecule type" value="Genomic_DNA"/>
</dbReference>
<evidence type="ECO:0000256" key="1">
    <source>
        <dbReference type="ARBA" id="ARBA00023125"/>
    </source>
</evidence>
<sequence length="143" mass="15273">MRLTTFTDFGLRAMIRLAQDPQTPLSSAEIAEEFAISRHHLAKAMATLARAGLIVTRRGGGGGAILARPPAEISLGEVFRALNAEEPLVECFQSDGGHCVATNRCRLRARLVIAQEAFMASLDQSTLADVALEPQAFALEAAP</sequence>
<dbReference type="InterPro" id="IPR000944">
    <property type="entry name" value="Tscrpt_reg_Rrf2"/>
</dbReference>
<comment type="caution">
    <text evidence="2">The sequence shown here is derived from an EMBL/GenBank/DDBJ whole genome shotgun (WGS) entry which is preliminary data.</text>
</comment>
<dbReference type="PANTHER" id="PTHR33221:SF4">
    <property type="entry name" value="HTH-TYPE TRANSCRIPTIONAL REPRESSOR NSRR"/>
    <property type="match status" value="1"/>
</dbReference>
<dbReference type="InterPro" id="IPR036390">
    <property type="entry name" value="WH_DNA-bd_sf"/>
</dbReference>
<accession>A0ABW4R9U2</accession>
<name>A0ABW4R9U2_9RHOB</name>
<gene>
    <name evidence="2" type="ORF">ACFSCT_14210</name>
</gene>
<dbReference type="InterPro" id="IPR036388">
    <property type="entry name" value="WH-like_DNA-bd_sf"/>
</dbReference>
<reference evidence="3" key="1">
    <citation type="journal article" date="2019" name="Int. J. Syst. Evol. Microbiol.">
        <title>The Global Catalogue of Microorganisms (GCM) 10K type strain sequencing project: providing services to taxonomists for standard genome sequencing and annotation.</title>
        <authorList>
            <consortium name="The Broad Institute Genomics Platform"/>
            <consortium name="The Broad Institute Genome Sequencing Center for Infectious Disease"/>
            <person name="Wu L."/>
            <person name="Ma J."/>
        </authorList>
    </citation>
    <scope>NUCLEOTIDE SEQUENCE [LARGE SCALE GENOMIC DNA]</scope>
    <source>
        <strain evidence="3">CCUG 56029</strain>
    </source>
</reference>